<protein>
    <submittedName>
        <fullName evidence="2">Uncharacterized protein</fullName>
    </submittedName>
</protein>
<gene>
    <name evidence="2" type="ORF">PYX00_000483</name>
</gene>
<dbReference type="EMBL" id="JARGDH010000001">
    <property type="protein sequence ID" value="KAL0278764.1"/>
    <property type="molecule type" value="Genomic_DNA"/>
</dbReference>
<comment type="caution">
    <text evidence="2">The sequence shown here is derived from an EMBL/GenBank/DDBJ whole genome shotgun (WGS) entry which is preliminary data.</text>
</comment>
<reference evidence="2" key="1">
    <citation type="journal article" date="2024" name="Gigascience">
        <title>Chromosome-level genome of the poultry shaft louse Menopon gallinae provides insight into the host-switching and adaptive evolution of parasitic lice.</title>
        <authorList>
            <person name="Xu Y."/>
            <person name="Ma L."/>
            <person name="Liu S."/>
            <person name="Liang Y."/>
            <person name="Liu Q."/>
            <person name="He Z."/>
            <person name="Tian L."/>
            <person name="Duan Y."/>
            <person name="Cai W."/>
            <person name="Li H."/>
            <person name="Song F."/>
        </authorList>
    </citation>
    <scope>NUCLEOTIDE SEQUENCE</scope>
    <source>
        <strain evidence="2">Cailab_2023a</strain>
    </source>
</reference>
<feature type="compositionally biased region" description="Polar residues" evidence="1">
    <location>
        <begin position="8"/>
        <end position="18"/>
    </location>
</feature>
<feature type="compositionally biased region" description="Polar residues" evidence="1">
    <location>
        <begin position="1008"/>
        <end position="1037"/>
    </location>
</feature>
<feature type="compositionally biased region" description="Basic and acidic residues" evidence="1">
    <location>
        <begin position="39"/>
        <end position="50"/>
    </location>
</feature>
<feature type="compositionally biased region" description="Basic and acidic residues" evidence="1">
    <location>
        <begin position="122"/>
        <end position="131"/>
    </location>
</feature>
<evidence type="ECO:0000313" key="2">
    <source>
        <dbReference type="EMBL" id="KAL0278764.1"/>
    </source>
</evidence>
<feature type="compositionally biased region" description="Acidic residues" evidence="1">
    <location>
        <begin position="499"/>
        <end position="508"/>
    </location>
</feature>
<accession>A0AAW2I9B7</accession>
<feature type="compositionally biased region" description="Basic and acidic residues" evidence="1">
    <location>
        <begin position="170"/>
        <end position="187"/>
    </location>
</feature>
<feature type="region of interest" description="Disordered" evidence="1">
    <location>
        <begin position="981"/>
        <end position="1075"/>
    </location>
</feature>
<feature type="region of interest" description="Disordered" evidence="1">
    <location>
        <begin position="641"/>
        <end position="664"/>
    </location>
</feature>
<organism evidence="2">
    <name type="scientific">Menopon gallinae</name>
    <name type="common">poultry shaft louse</name>
    <dbReference type="NCBI Taxonomy" id="328185"/>
    <lineage>
        <taxon>Eukaryota</taxon>
        <taxon>Metazoa</taxon>
        <taxon>Ecdysozoa</taxon>
        <taxon>Arthropoda</taxon>
        <taxon>Hexapoda</taxon>
        <taxon>Insecta</taxon>
        <taxon>Pterygota</taxon>
        <taxon>Neoptera</taxon>
        <taxon>Paraneoptera</taxon>
        <taxon>Psocodea</taxon>
        <taxon>Troctomorpha</taxon>
        <taxon>Phthiraptera</taxon>
        <taxon>Amblycera</taxon>
        <taxon>Menoponidae</taxon>
        <taxon>Menopon</taxon>
    </lineage>
</organism>
<feature type="compositionally biased region" description="Basic and acidic residues" evidence="1">
    <location>
        <begin position="250"/>
        <end position="269"/>
    </location>
</feature>
<feature type="region of interest" description="Disordered" evidence="1">
    <location>
        <begin position="79"/>
        <end position="269"/>
    </location>
</feature>
<feature type="compositionally biased region" description="Basic residues" evidence="1">
    <location>
        <begin position="319"/>
        <end position="331"/>
    </location>
</feature>
<feature type="compositionally biased region" description="Basic residues" evidence="1">
    <location>
        <begin position="717"/>
        <end position="726"/>
    </location>
</feature>
<evidence type="ECO:0000256" key="1">
    <source>
        <dbReference type="SAM" id="MobiDB-lite"/>
    </source>
</evidence>
<feature type="region of interest" description="Disordered" evidence="1">
    <location>
        <begin position="695"/>
        <end position="759"/>
    </location>
</feature>
<proteinExistence type="predicted"/>
<feature type="compositionally biased region" description="Basic and acidic residues" evidence="1">
    <location>
        <begin position="745"/>
        <end position="757"/>
    </location>
</feature>
<feature type="compositionally biased region" description="Basic and acidic residues" evidence="1">
    <location>
        <begin position="821"/>
        <end position="830"/>
    </location>
</feature>
<feature type="region of interest" description="Disordered" evidence="1">
    <location>
        <begin position="812"/>
        <end position="850"/>
    </location>
</feature>
<feature type="region of interest" description="Disordered" evidence="1">
    <location>
        <begin position="1"/>
        <end position="50"/>
    </location>
</feature>
<feature type="compositionally biased region" description="Basic and acidic residues" evidence="1">
    <location>
        <begin position="991"/>
        <end position="1006"/>
    </location>
</feature>
<feature type="compositionally biased region" description="Basic and acidic residues" evidence="1">
    <location>
        <begin position="727"/>
        <end position="737"/>
    </location>
</feature>
<name>A0AAW2I9B7_9NEOP</name>
<feature type="region of interest" description="Disordered" evidence="1">
    <location>
        <begin position="494"/>
        <end position="514"/>
    </location>
</feature>
<feature type="compositionally biased region" description="Basic and acidic residues" evidence="1">
    <location>
        <begin position="696"/>
        <end position="716"/>
    </location>
</feature>
<feature type="region of interest" description="Disordered" evidence="1">
    <location>
        <begin position="319"/>
        <end position="339"/>
    </location>
</feature>
<sequence length="1780" mass="203029">MAIRETMYSENMVNNNRTSPDRGVTTEKKRVKNMMPPNSREKVDPVVDDSDALRKDAAARRGKKTYIAKNAKPFALEDNTEEDDVDGMCSKKVKSSEETASRYRRKVKESEKFTVKPPASAGKDDKRDKKPPNKKITAFGTTIMKSEMPPMPPKRRYPPPQDRVPKPRKSKESVEAEHERENREDPYVKPAPKPSVPRMTASRNKMPEVVDESERESIKKIPKPPPKRPQSPYHPPNKLDGKKGSLSIRTEGESKSAITKREEEERNDTVAERELTFFERIQQNVRSYFSPRTSELMHCHDKKPVQDGGEPVRKWMKNRRHRPLRERRPRPSARPCRSTVHTLGDLPVLRHERRSKSCEMIRSNGLICSVKLHNGIPDQIQTKKKAEPPSKSSAKTPFVPRKTWLVYSITETKVNESKSVQTTRRASSLEASPRLKAELLNLGLTFEPQYGSKLKKDAAFSVPRKSEVSANARGSVSSVTLKHIIELSRKVFGKRNGNDDEDEDDEDGSTSRISGDVKLGRQLEKLMEEKRNYLTLQKSAYISKAQKSNFITDSFNFFNTLNQEFLSGKSTNPWIEELRNAIKENKEPKMEEYINLYKKVIKSCMSTSYQNLMDKSKLELERYTDRYYDLMRCICLEKNGESPEKKQSSRKGSSSKPIDSHYELYGKERRSLKSAMDANYLSKFKTTIENSYYNNKMRESRKNQDQITVKSKEGAKKERRPSKTRGGKGETKSKPIAEEANLLKSEPEGKLLPKGRDQNGQGKVLLKISMCDDGLIIKQVKKDADKPHTSDIRLDALKSSSSRMDRIASIVPSTEEAEGEGSEKLMRVRSESSVYPKSSPDEEPDELPRENRKLTAFRKLLDNGLHYMTVGNNNGVLHEGPKTMKPRKLPLTNKERRSKSVCRREVKKASRDVDCHTWTSDEEKCRRSLSKSRKAVKDFVKGKDCPLWWHTSEENGGSLAMKPRKVMPLLVRRPDGSLQTKRFSVLSPDEGSQKCDKTVKKEKEIMRSASSEQVEESGSNLRFETPSGSLSGLNIESDSSKVLPENQQPSVASSGGLDNGKLTGSNSEERILRKTDFVDEKGEINSGKMEDSVSTIQGESENLAKSDMNAFLEAAFERDGQSLTEVLNQFMENISEAWKAAVCLKDMIQPKTSDSLSKDSSVYTAQEGRPSKTGLIDSFRNFIRIVTIIFEEGMHEEYIKRELFLLMKELVRSCIAKSESTQCVFDSLPDHRSRFADIIAEIPEEIKEMVARELVHDERRFSLNEQTFEPNGFVLAVKSAGEKLKEMYCRENMQASQSEIYYLLPKKLEDATTHKSDAITQSEKNCQTMVDEKLAGHLTGTMLTLEQQKLLNREKSLSDQSSMYFDAKDNFALWDKTQSRYRVALGETHDGIPTVLNSTDEKYFSLNSKTFGRYRDMMYDKIISFIKSENPKKFNYGMALLRKMMDKDGQSPKVVEVRYDDEKWNGLLDNLTEMCQVIEAEMKTKLEKRKSARGEGLSEKEQKLMDTCEYLRGYIHRMKALIGEVKAEDSENRVEAVALQNSRERNMERQLITAAGLGGDSEELVKPGFILENAMEFINSFGNLNFRLDNISNLLPTWLAGNETSEEEPQSPDRNEMLLQSNKIIVKTLRRKIEKRQKKLKEVIDQTKAEGRSMSSLADDKVVRKVKDLKKCYGLLEKMICDPTLLPPKYMKKRPKPQSSVMTLLDDMVEQAGAGRKLLKTSQSSISMHKNKSLSDGESAASLTWVNVKMTKLGTQRYQTETVRQQEDLQIFLPLRPRTM</sequence>